<evidence type="ECO:0000313" key="1">
    <source>
        <dbReference type="EMBL" id="GAH70099.1"/>
    </source>
</evidence>
<reference evidence="1" key="1">
    <citation type="journal article" date="2014" name="Front. Microbiol.">
        <title>High frequency of phylogenetically diverse reductive dehalogenase-homologous genes in deep subseafloor sedimentary metagenomes.</title>
        <authorList>
            <person name="Kawai M."/>
            <person name="Futagami T."/>
            <person name="Toyoda A."/>
            <person name="Takaki Y."/>
            <person name="Nishi S."/>
            <person name="Hori S."/>
            <person name="Arai W."/>
            <person name="Tsubouchi T."/>
            <person name="Morono Y."/>
            <person name="Uchiyama I."/>
            <person name="Ito T."/>
            <person name="Fujiyama A."/>
            <person name="Inagaki F."/>
            <person name="Takami H."/>
        </authorList>
    </citation>
    <scope>NUCLEOTIDE SEQUENCE</scope>
    <source>
        <strain evidence="1">Expedition CK06-06</strain>
    </source>
</reference>
<name>X1IVH6_9ZZZZ</name>
<organism evidence="1">
    <name type="scientific">marine sediment metagenome</name>
    <dbReference type="NCBI Taxonomy" id="412755"/>
    <lineage>
        <taxon>unclassified sequences</taxon>
        <taxon>metagenomes</taxon>
        <taxon>ecological metagenomes</taxon>
    </lineage>
</organism>
<comment type="caution">
    <text evidence="1">The sequence shown here is derived from an EMBL/GenBank/DDBJ whole genome shotgun (WGS) entry which is preliminary data.</text>
</comment>
<gene>
    <name evidence="1" type="ORF">S03H2_45324</name>
</gene>
<protein>
    <submittedName>
        <fullName evidence="1">Uncharacterized protein</fullName>
    </submittedName>
</protein>
<dbReference type="AlphaFoldDB" id="X1IVH6"/>
<proteinExistence type="predicted"/>
<dbReference type="EMBL" id="BARU01028394">
    <property type="protein sequence ID" value="GAH70099.1"/>
    <property type="molecule type" value="Genomic_DNA"/>
</dbReference>
<accession>X1IVH6</accession>
<sequence>MASLKGLALGLTAIIAVGYIATKTGAAKGISGVAQAVTQTFMAPFKGIGEGLSTMGVGISKVLSPRVEPTFAPKFDWSEWMPFGPPSKNGNGVRAEDRNNGNGIIAVSHVRIDVTEARRRELAAEGRTGPLYTVSARPEDRNNGLAML</sequence>